<dbReference type="Pfam" id="PF00076">
    <property type="entry name" value="RRM_1"/>
    <property type="match status" value="1"/>
</dbReference>
<dbReference type="PANTHER" id="PTHR17250">
    <property type="entry name" value="NEGATIVE ELONGATION FACTOR E"/>
    <property type="match status" value="1"/>
</dbReference>
<keyword evidence="10" id="KW-0539">Nucleus</keyword>
<keyword evidence="6" id="KW-0678">Repressor</keyword>
<sequence length="264" mass="29758">MGLPNLTAEEEYLLRKFALLKKRKKALQKSKEKVENPSSIKPGTKRDAPAEISHAPQDAKEIAKKLIASGEVKIKKDPVHREFKRAKGGERRQKDFLQQPTFNRNEQQARAIAMKSLYESSFVPSSTSQNRRFSGGQGSDRRSWSDDQSRKGNTIFVKGYGLTEKILQEDFTKFGKVQNVNFEREKSQGFVTLDSCEAAEKAIDEMNGMMVSGVHIKVALSWRQPNMGDTQGHRRPGLGSRDSRGHSSGLQSREAREIVSYDDL</sequence>
<dbReference type="GO" id="GO:0032021">
    <property type="term" value="C:NELF complex"/>
    <property type="evidence" value="ECO:0007669"/>
    <property type="project" value="InterPro"/>
</dbReference>
<dbReference type="Proteomes" id="UP000225706">
    <property type="component" value="Unassembled WGS sequence"/>
</dbReference>
<keyword evidence="15" id="KW-1185">Reference proteome</keyword>
<feature type="region of interest" description="Disordered" evidence="12">
    <location>
        <begin position="224"/>
        <end position="264"/>
    </location>
</feature>
<evidence type="ECO:0000256" key="12">
    <source>
        <dbReference type="SAM" id="MobiDB-lite"/>
    </source>
</evidence>
<evidence type="ECO:0000256" key="9">
    <source>
        <dbReference type="ARBA" id="ARBA00023163"/>
    </source>
</evidence>
<feature type="region of interest" description="Disordered" evidence="12">
    <location>
        <begin position="78"/>
        <end position="105"/>
    </location>
</feature>
<comment type="subcellular location">
    <subcellularLocation>
        <location evidence="2">Chromosome</location>
    </subcellularLocation>
    <subcellularLocation>
        <location evidence="1">Nucleus</location>
    </subcellularLocation>
</comment>
<name>A0A2B4SPB0_STYPI</name>
<dbReference type="SUPFAM" id="SSF54928">
    <property type="entry name" value="RNA-binding domain, RBD"/>
    <property type="match status" value="1"/>
</dbReference>
<accession>A0A2B4SPB0</accession>
<gene>
    <name evidence="14" type="primary">Nelf-E</name>
    <name evidence="14" type="ORF">AWC38_SpisGene4861</name>
</gene>
<keyword evidence="8" id="KW-0805">Transcription regulation</keyword>
<evidence type="ECO:0000313" key="14">
    <source>
        <dbReference type="EMBL" id="PFX30352.1"/>
    </source>
</evidence>
<feature type="compositionally biased region" description="Basic and acidic residues" evidence="12">
    <location>
        <begin position="78"/>
        <end position="95"/>
    </location>
</feature>
<evidence type="ECO:0000256" key="3">
    <source>
        <dbReference type="ARBA" id="ARBA00006120"/>
    </source>
</evidence>
<protein>
    <recommendedName>
        <fullName evidence="4">Negative elongation factor E</fullName>
    </recommendedName>
</protein>
<evidence type="ECO:0000313" key="15">
    <source>
        <dbReference type="Proteomes" id="UP000225706"/>
    </source>
</evidence>
<keyword evidence="9" id="KW-0804">Transcription</keyword>
<feature type="region of interest" description="Disordered" evidence="12">
    <location>
        <begin position="123"/>
        <end position="149"/>
    </location>
</feature>
<feature type="compositionally biased region" description="Polar residues" evidence="12">
    <location>
        <begin position="96"/>
        <end position="105"/>
    </location>
</feature>
<evidence type="ECO:0000256" key="4">
    <source>
        <dbReference type="ARBA" id="ARBA00014464"/>
    </source>
</evidence>
<dbReference type="GO" id="GO:0005694">
    <property type="term" value="C:chromosome"/>
    <property type="evidence" value="ECO:0007669"/>
    <property type="project" value="UniProtKB-SubCell"/>
</dbReference>
<comment type="caution">
    <text evidence="14">The sequence shown here is derived from an EMBL/GenBank/DDBJ whole genome shotgun (WGS) entry which is preliminary data.</text>
</comment>
<dbReference type="SMART" id="SM00360">
    <property type="entry name" value="RRM"/>
    <property type="match status" value="1"/>
</dbReference>
<dbReference type="AlphaFoldDB" id="A0A2B4SPB0"/>
<dbReference type="PROSITE" id="PS50102">
    <property type="entry name" value="RRM"/>
    <property type="match status" value="1"/>
</dbReference>
<evidence type="ECO:0000256" key="7">
    <source>
        <dbReference type="ARBA" id="ARBA00022884"/>
    </source>
</evidence>
<evidence type="ECO:0000256" key="8">
    <source>
        <dbReference type="ARBA" id="ARBA00023015"/>
    </source>
</evidence>
<dbReference type="GO" id="GO:0003723">
    <property type="term" value="F:RNA binding"/>
    <property type="evidence" value="ECO:0007669"/>
    <property type="project" value="UniProtKB-UniRule"/>
</dbReference>
<organism evidence="14 15">
    <name type="scientific">Stylophora pistillata</name>
    <name type="common">Smooth cauliflower coral</name>
    <dbReference type="NCBI Taxonomy" id="50429"/>
    <lineage>
        <taxon>Eukaryota</taxon>
        <taxon>Metazoa</taxon>
        <taxon>Cnidaria</taxon>
        <taxon>Anthozoa</taxon>
        <taxon>Hexacorallia</taxon>
        <taxon>Scleractinia</taxon>
        <taxon>Astrocoeniina</taxon>
        <taxon>Pocilloporidae</taxon>
        <taxon>Stylophora</taxon>
    </lineage>
</organism>
<keyword evidence="5" id="KW-0158">Chromosome</keyword>
<dbReference type="PANTHER" id="PTHR17250:SF0">
    <property type="entry name" value="NEGATIVE ELONGATION FACTOR E"/>
    <property type="match status" value="1"/>
</dbReference>
<dbReference type="GO" id="GO:0003746">
    <property type="term" value="F:translation elongation factor activity"/>
    <property type="evidence" value="ECO:0007669"/>
    <property type="project" value="UniProtKB-KW"/>
</dbReference>
<keyword evidence="14" id="KW-0648">Protein biosynthesis</keyword>
<evidence type="ECO:0000256" key="1">
    <source>
        <dbReference type="ARBA" id="ARBA00004123"/>
    </source>
</evidence>
<feature type="domain" description="RRM" evidence="13">
    <location>
        <begin position="153"/>
        <end position="223"/>
    </location>
</feature>
<evidence type="ECO:0000256" key="10">
    <source>
        <dbReference type="ARBA" id="ARBA00023242"/>
    </source>
</evidence>
<reference evidence="15" key="1">
    <citation type="journal article" date="2017" name="bioRxiv">
        <title>Comparative analysis of the genomes of Stylophora pistillata and Acropora digitifera provides evidence for extensive differences between species of corals.</title>
        <authorList>
            <person name="Voolstra C.R."/>
            <person name="Li Y."/>
            <person name="Liew Y.J."/>
            <person name="Baumgarten S."/>
            <person name="Zoccola D."/>
            <person name="Flot J.-F."/>
            <person name="Tambutte S."/>
            <person name="Allemand D."/>
            <person name="Aranda M."/>
        </authorList>
    </citation>
    <scope>NUCLEOTIDE SEQUENCE [LARGE SCALE GENOMIC DNA]</scope>
</reference>
<keyword evidence="14" id="KW-0251">Elongation factor</keyword>
<evidence type="ECO:0000256" key="6">
    <source>
        <dbReference type="ARBA" id="ARBA00022491"/>
    </source>
</evidence>
<dbReference type="InterPro" id="IPR033102">
    <property type="entry name" value="NELFE"/>
</dbReference>
<feature type="compositionally biased region" description="Polar residues" evidence="12">
    <location>
        <begin position="123"/>
        <end position="132"/>
    </location>
</feature>
<evidence type="ECO:0000256" key="5">
    <source>
        <dbReference type="ARBA" id="ARBA00022454"/>
    </source>
</evidence>
<dbReference type="GO" id="GO:0034244">
    <property type="term" value="P:negative regulation of transcription elongation by RNA polymerase II"/>
    <property type="evidence" value="ECO:0007669"/>
    <property type="project" value="TreeGrafter"/>
</dbReference>
<feature type="compositionally biased region" description="Basic and acidic residues" evidence="12">
    <location>
        <begin position="253"/>
        <end position="264"/>
    </location>
</feature>
<dbReference type="STRING" id="50429.A0A2B4SPB0"/>
<feature type="region of interest" description="Disordered" evidence="12">
    <location>
        <begin position="25"/>
        <end position="57"/>
    </location>
</feature>
<feature type="compositionally biased region" description="Basic and acidic residues" evidence="12">
    <location>
        <begin position="139"/>
        <end position="149"/>
    </location>
</feature>
<dbReference type="InterPro" id="IPR035979">
    <property type="entry name" value="RBD_domain_sf"/>
</dbReference>
<dbReference type="InterPro" id="IPR000504">
    <property type="entry name" value="RRM_dom"/>
</dbReference>
<dbReference type="OrthoDB" id="378874at2759"/>
<keyword evidence="7 11" id="KW-0694">RNA-binding</keyword>
<evidence type="ECO:0000259" key="13">
    <source>
        <dbReference type="PROSITE" id="PS50102"/>
    </source>
</evidence>
<dbReference type="Gene3D" id="3.30.70.330">
    <property type="match status" value="1"/>
</dbReference>
<dbReference type="InterPro" id="IPR012677">
    <property type="entry name" value="Nucleotide-bd_a/b_plait_sf"/>
</dbReference>
<proteinExistence type="inferred from homology"/>
<dbReference type="EMBL" id="LSMT01000051">
    <property type="protein sequence ID" value="PFX30352.1"/>
    <property type="molecule type" value="Genomic_DNA"/>
</dbReference>
<comment type="similarity">
    <text evidence="3">Belongs to the RRM NELF-E family.</text>
</comment>
<evidence type="ECO:0000256" key="2">
    <source>
        <dbReference type="ARBA" id="ARBA00004286"/>
    </source>
</evidence>
<evidence type="ECO:0000256" key="11">
    <source>
        <dbReference type="PROSITE-ProRule" id="PRU00176"/>
    </source>
</evidence>